<dbReference type="PANTHER" id="PTHR46200">
    <property type="entry name" value="GATOR COMPLEX PROTEIN WDR24"/>
    <property type="match status" value="1"/>
</dbReference>
<keyword evidence="4" id="KW-0863">Zinc-finger</keyword>
<keyword evidence="10" id="KW-1185">Reference proteome</keyword>
<dbReference type="EMBL" id="JBBBZM010000145">
    <property type="protein sequence ID" value="KAL0632889.1"/>
    <property type="molecule type" value="Genomic_DNA"/>
</dbReference>
<evidence type="ECO:0000256" key="6">
    <source>
        <dbReference type="PROSITE-ProRule" id="PRU00221"/>
    </source>
</evidence>
<evidence type="ECO:0000313" key="9">
    <source>
        <dbReference type="EMBL" id="KAL0632889.1"/>
    </source>
</evidence>
<protein>
    <submittedName>
        <fullName evidence="9">SEA (Seh1-associated) complex subunit</fullName>
    </submittedName>
</protein>
<dbReference type="InterPro" id="IPR049566">
    <property type="entry name" value="WDR59_RTC1-like_RING_Znf"/>
</dbReference>
<feature type="repeat" description="WD" evidence="6">
    <location>
        <begin position="249"/>
        <end position="290"/>
    </location>
</feature>
<evidence type="ECO:0000256" key="5">
    <source>
        <dbReference type="ARBA" id="ARBA00022833"/>
    </source>
</evidence>
<dbReference type="Proteomes" id="UP001447188">
    <property type="component" value="Unassembled WGS sequence"/>
</dbReference>
<dbReference type="SMART" id="SM00320">
    <property type="entry name" value="WD40"/>
    <property type="match status" value="6"/>
</dbReference>
<keyword evidence="2" id="KW-0479">Metal-binding</keyword>
<dbReference type="InterPro" id="IPR015943">
    <property type="entry name" value="WD40/YVTN_repeat-like_dom_sf"/>
</dbReference>
<name>A0ABR3GAA1_9PEZI</name>
<evidence type="ECO:0000256" key="4">
    <source>
        <dbReference type="ARBA" id="ARBA00022771"/>
    </source>
</evidence>
<evidence type="ECO:0000256" key="7">
    <source>
        <dbReference type="SAM" id="MobiDB-lite"/>
    </source>
</evidence>
<dbReference type="Gene3D" id="2.130.10.10">
    <property type="entry name" value="YVTN repeat-like/Quinoprotein amine dehydrogenase"/>
    <property type="match status" value="2"/>
</dbReference>
<feature type="region of interest" description="Disordered" evidence="7">
    <location>
        <begin position="562"/>
        <end position="586"/>
    </location>
</feature>
<keyword evidence="3" id="KW-0677">Repeat</keyword>
<reference evidence="9 10" key="1">
    <citation type="submission" date="2024-02" db="EMBL/GenBank/DDBJ databases">
        <title>Discinaceae phylogenomics.</title>
        <authorList>
            <person name="Dirks A.C."/>
            <person name="James T.Y."/>
        </authorList>
    </citation>
    <scope>NUCLEOTIDE SEQUENCE [LARGE SCALE GENOMIC DNA]</scope>
    <source>
        <strain evidence="9 10">ACD0624</strain>
    </source>
</reference>
<feature type="region of interest" description="Disordered" evidence="7">
    <location>
        <begin position="737"/>
        <end position="775"/>
    </location>
</feature>
<gene>
    <name evidence="9" type="primary">RTC1</name>
    <name evidence="9" type="ORF">Q9L58_008205</name>
</gene>
<dbReference type="SUPFAM" id="SSF50978">
    <property type="entry name" value="WD40 repeat-like"/>
    <property type="match status" value="1"/>
</dbReference>
<feature type="region of interest" description="Disordered" evidence="7">
    <location>
        <begin position="804"/>
        <end position="825"/>
    </location>
</feature>
<proteinExistence type="predicted"/>
<comment type="caution">
    <text evidence="9">The sequence shown here is derived from an EMBL/GenBank/DDBJ whole genome shotgun (WGS) entry which is preliminary data.</text>
</comment>
<dbReference type="InterPro" id="IPR036322">
    <property type="entry name" value="WD40_repeat_dom_sf"/>
</dbReference>
<feature type="compositionally biased region" description="Low complexity" evidence="7">
    <location>
        <begin position="46"/>
        <end position="62"/>
    </location>
</feature>
<evidence type="ECO:0000259" key="8">
    <source>
        <dbReference type="Pfam" id="PF17120"/>
    </source>
</evidence>
<dbReference type="PROSITE" id="PS50294">
    <property type="entry name" value="WD_REPEATS_REGION"/>
    <property type="match status" value="2"/>
</dbReference>
<organism evidence="9 10">
    <name type="scientific">Discina gigas</name>
    <dbReference type="NCBI Taxonomy" id="1032678"/>
    <lineage>
        <taxon>Eukaryota</taxon>
        <taxon>Fungi</taxon>
        <taxon>Dikarya</taxon>
        <taxon>Ascomycota</taxon>
        <taxon>Pezizomycotina</taxon>
        <taxon>Pezizomycetes</taxon>
        <taxon>Pezizales</taxon>
        <taxon>Discinaceae</taxon>
        <taxon>Discina</taxon>
    </lineage>
</organism>
<dbReference type="PANTHER" id="PTHR46200:SF1">
    <property type="entry name" value="GATOR COMPLEX PROTEIN WDR24"/>
    <property type="match status" value="1"/>
</dbReference>
<feature type="region of interest" description="Disordered" evidence="7">
    <location>
        <begin position="32"/>
        <end position="62"/>
    </location>
</feature>
<dbReference type="PROSITE" id="PS50082">
    <property type="entry name" value="WD_REPEATS_2"/>
    <property type="match status" value="2"/>
</dbReference>
<dbReference type="InterPro" id="IPR037590">
    <property type="entry name" value="WDR24"/>
</dbReference>
<keyword evidence="5" id="KW-0862">Zinc</keyword>
<dbReference type="PROSITE" id="PS00678">
    <property type="entry name" value="WD_REPEATS_1"/>
    <property type="match status" value="2"/>
</dbReference>
<sequence>MAESTHLSHHISQNRSSKAVFARLAQPFIGSSRPPSSSGLAGGASGHAALSAPSNSAPTSAPNVLSPRTVRYTLNCPVLALSAHVDGEEVVVAGREILRILRVGYNEISEVATLRQSGEQRKHFQYDVKWGTLHQKNTIATAGTNGTICLYDAKVGLLDRQLREHGRQVHKIAFNPVDGRLLLSASQDGTIKLWDLREKKSRLTFSGRADAVRDVQFNAGNAVEFAAAFDNGTIQRWDYRKDNIYERKINAHNGPVFTVDWHPDGKHCASGGRDRTVKVWDLYSEDPRRKAKHTIATMCSVSRIAWRPLKNTTELATCAINNDHRVHVWDLKRPYIPARIMDEHLASTTGILWKDDEIVWSCSKDMTFVQNDVVFATQPINSLTHAAFSWGPTSDFTFATQPRGRVRRSGPSTGRFESDEDLIRDDRRRLGRSSSFKGLKPALSVLETLTDKFISTQSAARITISSIFDTEAFRYLAQKYVIDLSGTTGGAPMSLAQACASNARAAMRAQQYRTGQTWKILQMALDWEDKMVERGNRAIAGSIVSAAGGTLVARRALGLGTEQAHRSGAASPQQGLVPETPQGAATPTQIRAGLADEELLPLPPPPLTFGTSLGSSTTSMDGARSISNGNSGIEDQILGPPGANSEVKSQLNGNGNGVGMGGSAESSAEHPTGNQIGVGPVNVGNGNNNGYYNHPYQGIGSVATVAATDATPPGSYGNGNGNVVGVDVGDSVEKRAGRERKYSLASEATSSSYGTAGFGGRESEGEDDAGEAERRMAAQGMEAIQEEDPMANSSILRQNVPDIRTPRTGEWHDGGESEEEREARPWNPQNLVEKFTDWYCERGDVQMCATVVLLLAGRVRVDERRSDEWVEGYIQLLRRFKLFVTAAEIVKTTQIEGLREAGGNQTFAKVGCGRCYKPIAQNGSWFCERCLQIQDGCVICRETVKGRWTMCQTCSHGGHDNCLREWFFGEKMDSCAAVGCDHDCLPRNHSDP</sequence>
<dbReference type="Pfam" id="PF00400">
    <property type="entry name" value="WD40"/>
    <property type="match status" value="2"/>
</dbReference>
<feature type="region of interest" description="Disordered" evidence="7">
    <location>
        <begin position="598"/>
        <end position="681"/>
    </location>
</feature>
<feature type="compositionally biased region" description="Basic and acidic residues" evidence="7">
    <location>
        <begin position="804"/>
        <end position="815"/>
    </location>
</feature>
<keyword evidence="1 6" id="KW-0853">WD repeat</keyword>
<dbReference type="InterPro" id="IPR001680">
    <property type="entry name" value="WD40_rpt"/>
</dbReference>
<evidence type="ECO:0000256" key="2">
    <source>
        <dbReference type="ARBA" id="ARBA00022723"/>
    </source>
</evidence>
<feature type="compositionally biased region" description="Low complexity" evidence="7">
    <location>
        <begin position="608"/>
        <end position="619"/>
    </location>
</feature>
<evidence type="ECO:0000256" key="3">
    <source>
        <dbReference type="ARBA" id="ARBA00022737"/>
    </source>
</evidence>
<evidence type="ECO:0000256" key="1">
    <source>
        <dbReference type="ARBA" id="ARBA00022574"/>
    </source>
</evidence>
<accession>A0ABR3GAA1</accession>
<dbReference type="InterPro" id="IPR020472">
    <property type="entry name" value="WD40_PAC1"/>
</dbReference>
<feature type="repeat" description="WD" evidence="6">
    <location>
        <begin position="162"/>
        <end position="204"/>
    </location>
</feature>
<dbReference type="Pfam" id="PF17120">
    <property type="entry name" value="zf-RING_16"/>
    <property type="match status" value="1"/>
</dbReference>
<feature type="domain" description="WDR59/RTC1-like RING zinc finger" evidence="8">
    <location>
        <begin position="932"/>
        <end position="986"/>
    </location>
</feature>
<dbReference type="PRINTS" id="PR00320">
    <property type="entry name" value="GPROTEINBRPT"/>
</dbReference>
<dbReference type="InterPro" id="IPR019775">
    <property type="entry name" value="WD40_repeat_CS"/>
</dbReference>
<evidence type="ECO:0000313" key="10">
    <source>
        <dbReference type="Proteomes" id="UP001447188"/>
    </source>
</evidence>